<gene>
    <name evidence="5" type="primary">ydfH_4</name>
    <name evidence="5" type="ORF">V22_40390</name>
</gene>
<dbReference type="InterPro" id="IPR008920">
    <property type="entry name" value="TF_FadR/GntR_C"/>
</dbReference>
<dbReference type="SUPFAM" id="SSF46785">
    <property type="entry name" value="Winged helix' DNA-binding domain"/>
    <property type="match status" value="1"/>
</dbReference>
<dbReference type="SMART" id="SM00895">
    <property type="entry name" value="FCD"/>
    <property type="match status" value="1"/>
</dbReference>
<dbReference type="RefSeq" id="WP_145266163.1">
    <property type="nucleotide sequence ID" value="NZ_CP036316.1"/>
</dbReference>
<sequence length="247" mass="28042">MSAIQTIQRTNQPLTDEGLANEIAHCDHGQRRRLIAESLLLEIFRGRIHSGQRLIIHDLAKRFGVSPTPIRESLIVLEGIGVIDLAPNRGAIVRNVSVVDVKEASQVRRALECQATKNACGRIDSQRLHELADTFQKVKAAKNRFSTYIEEARDLDSALHDLITDSCGNRFLIRELNRIKLLFRALRDAAWEQQRARNDKHRLVEEATEHLAIINALLENDRNKAARLMSRHIRSGARYWSRAVPGL</sequence>
<keyword evidence="2" id="KW-0238">DNA-binding</keyword>
<evidence type="ECO:0000256" key="2">
    <source>
        <dbReference type="ARBA" id="ARBA00023125"/>
    </source>
</evidence>
<dbReference type="GO" id="GO:0003700">
    <property type="term" value="F:DNA-binding transcription factor activity"/>
    <property type="evidence" value="ECO:0007669"/>
    <property type="project" value="InterPro"/>
</dbReference>
<evidence type="ECO:0000256" key="1">
    <source>
        <dbReference type="ARBA" id="ARBA00023015"/>
    </source>
</evidence>
<dbReference type="InterPro" id="IPR011711">
    <property type="entry name" value="GntR_C"/>
</dbReference>
<dbReference type="InterPro" id="IPR036388">
    <property type="entry name" value="WH-like_DNA-bd_sf"/>
</dbReference>
<dbReference type="PROSITE" id="PS50949">
    <property type="entry name" value="HTH_GNTR"/>
    <property type="match status" value="1"/>
</dbReference>
<keyword evidence="3" id="KW-0804">Transcription</keyword>
<proteinExistence type="predicted"/>
<protein>
    <submittedName>
        <fullName evidence="5">Putative HTH-type transcriptional regulator YdfH</fullName>
    </submittedName>
</protein>
<dbReference type="PANTHER" id="PTHR43537:SF51">
    <property type="entry name" value="HTH-TYPE TRANSCRIPTIONAL REGULATOR LGOR-RELATED"/>
    <property type="match status" value="1"/>
</dbReference>
<dbReference type="SUPFAM" id="SSF48008">
    <property type="entry name" value="GntR ligand-binding domain-like"/>
    <property type="match status" value="1"/>
</dbReference>
<name>A0A517TEG2_9PLAN</name>
<dbReference type="OrthoDB" id="287672at2"/>
<reference evidence="5 6" key="1">
    <citation type="submission" date="2019-02" db="EMBL/GenBank/DDBJ databases">
        <title>Deep-cultivation of Planctomycetes and their phenomic and genomic characterization uncovers novel biology.</title>
        <authorList>
            <person name="Wiegand S."/>
            <person name="Jogler M."/>
            <person name="Boedeker C."/>
            <person name="Pinto D."/>
            <person name="Vollmers J."/>
            <person name="Rivas-Marin E."/>
            <person name="Kohn T."/>
            <person name="Peeters S.H."/>
            <person name="Heuer A."/>
            <person name="Rast P."/>
            <person name="Oberbeckmann S."/>
            <person name="Bunk B."/>
            <person name="Jeske O."/>
            <person name="Meyerdierks A."/>
            <person name="Storesund J.E."/>
            <person name="Kallscheuer N."/>
            <person name="Luecker S."/>
            <person name="Lage O.M."/>
            <person name="Pohl T."/>
            <person name="Merkel B.J."/>
            <person name="Hornburger P."/>
            <person name="Mueller R.-W."/>
            <person name="Bruemmer F."/>
            <person name="Labrenz M."/>
            <person name="Spormann A.M."/>
            <person name="Op den Camp H."/>
            <person name="Overmann J."/>
            <person name="Amann R."/>
            <person name="Jetten M.S.M."/>
            <person name="Mascher T."/>
            <person name="Medema M.H."/>
            <person name="Devos D.P."/>
            <person name="Kaster A.-K."/>
            <person name="Ovreas L."/>
            <person name="Rohde M."/>
            <person name="Galperin M.Y."/>
            <person name="Jogler C."/>
        </authorList>
    </citation>
    <scope>NUCLEOTIDE SEQUENCE [LARGE SCALE GENOMIC DNA]</scope>
    <source>
        <strain evidence="5 6">V22</strain>
    </source>
</reference>
<keyword evidence="6" id="KW-1185">Reference proteome</keyword>
<dbReference type="Proteomes" id="UP000319976">
    <property type="component" value="Chromosome"/>
</dbReference>
<evidence type="ECO:0000313" key="5">
    <source>
        <dbReference type="EMBL" id="QDT66768.1"/>
    </source>
</evidence>
<organism evidence="5 6">
    <name type="scientific">Calycomorphotria hydatis</name>
    <dbReference type="NCBI Taxonomy" id="2528027"/>
    <lineage>
        <taxon>Bacteria</taxon>
        <taxon>Pseudomonadati</taxon>
        <taxon>Planctomycetota</taxon>
        <taxon>Planctomycetia</taxon>
        <taxon>Planctomycetales</taxon>
        <taxon>Planctomycetaceae</taxon>
        <taxon>Calycomorphotria</taxon>
    </lineage>
</organism>
<evidence type="ECO:0000313" key="6">
    <source>
        <dbReference type="Proteomes" id="UP000319976"/>
    </source>
</evidence>
<dbReference type="PANTHER" id="PTHR43537">
    <property type="entry name" value="TRANSCRIPTIONAL REGULATOR, GNTR FAMILY"/>
    <property type="match status" value="1"/>
</dbReference>
<dbReference type="Gene3D" id="1.10.10.10">
    <property type="entry name" value="Winged helix-like DNA-binding domain superfamily/Winged helix DNA-binding domain"/>
    <property type="match status" value="1"/>
</dbReference>
<evidence type="ECO:0000259" key="4">
    <source>
        <dbReference type="PROSITE" id="PS50949"/>
    </source>
</evidence>
<dbReference type="InterPro" id="IPR000524">
    <property type="entry name" value="Tscrpt_reg_HTH_GntR"/>
</dbReference>
<dbReference type="SMART" id="SM00345">
    <property type="entry name" value="HTH_GNTR"/>
    <property type="match status" value="1"/>
</dbReference>
<dbReference type="Pfam" id="PF00392">
    <property type="entry name" value="GntR"/>
    <property type="match status" value="1"/>
</dbReference>
<dbReference type="Gene3D" id="1.20.120.530">
    <property type="entry name" value="GntR ligand-binding domain-like"/>
    <property type="match status" value="1"/>
</dbReference>
<keyword evidence="1" id="KW-0805">Transcription regulation</keyword>
<feature type="domain" description="HTH gntR-type" evidence="4">
    <location>
        <begin position="29"/>
        <end position="96"/>
    </location>
</feature>
<accession>A0A517TEG2</accession>
<evidence type="ECO:0000256" key="3">
    <source>
        <dbReference type="ARBA" id="ARBA00023163"/>
    </source>
</evidence>
<dbReference type="GO" id="GO:0003677">
    <property type="term" value="F:DNA binding"/>
    <property type="evidence" value="ECO:0007669"/>
    <property type="project" value="UniProtKB-KW"/>
</dbReference>
<dbReference type="EMBL" id="CP036316">
    <property type="protein sequence ID" value="QDT66768.1"/>
    <property type="molecule type" value="Genomic_DNA"/>
</dbReference>
<dbReference type="KEGG" id="chya:V22_40390"/>
<dbReference type="InterPro" id="IPR036390">
    <property type="entry name" value="WH_DNA-bd_sf"/>
</dbReference>
<dbReference type="Pfam" id="PF07729">
    <property type="entry name" value="FCD"/>
    <property type="match status" value="1"/>
</dbReference>
<dbReference type="AlphaFoldDB" id="A0A517TEG2"/>